<name>A0AAN9HCI4_9TELE</name>
<organism evidence="2 3">
    <name type="scientific">Phoxinus phoxinus</name>
    <name type="common">Eurasian minnow</name>
    <dbReference type="NCBI Taxonomy" id="58324"/>
    <lineage>
        <taxon>Eukaryota</taxon>
        <taxon>Metazoa</taxon>
        <taxon>Chordata</taxon>
        <taxon>Craniata</taxon>
        <taxon>Vertebrata</taxon>
        <taxon>Euteleostomi</taxon>
        <taxon>Actinopterygii</taxon>
        <taxon>Neopterygii</taxon>
        <taxon>Teleostei</taxon>
        <taxon>Ostariophysi</taxon>
        <taxon>Cypriniformes</taxon>
        <taxon>Leuciscidae</taxon>
        <taxon>Phoxininae</taxon>
        <taxon>Phoxinus</taxon>
    </lineage>
</organism>
<comment type="caution">
    <text evidence="2">The sequence shown here is derived from an EMBL/GenBank/DDBJ whole genome shotgun (WGS) entry which is preliminary data.</text>
</comment>
<dbReference type="Proteomes" id="UP001364617">
    <property type="component" value="Unassembled WGS sequence"/>
</dbReference>
<gene>
    <name evidence="2" type="ORF">R3I93_003103</name>
</gene>
<feature type="region of interest" description="Disordered" evidence="1">
    <location>
        <begin position="46"/>
        <end position="65"/>
    </location>
</feature>
<evidence type="ECO:0000313" key="3">
    <source>
        <dbReference type="Proteomes" id="UP001364617"/>
    </source>
</evidence>
<keyword evidence="3" id="KW-1185">Reference proteome</keyword>
<dbReference type="EMBL" id="JAYKXH010000003">
    <property type="protein sequence ID" value="KAK7173180.1"/>
    <property type="molecule type" value="Genomic_DNA"/>
</dbReference>
<sequence>MSELTVQVPGQRGANITMCLAKSEDCVAHPRCLANDNIHCDVDENLRPNPQDEADGNRSAVSRGK</sequence>
<dbReference type="AlphaFoldDB" id="A0AAN9HCI4"/>
<protein>
    <submittedName>
        <fullName evidence="2">Uncharacterized protein</fullName>
    </submittedName>
</protein>
<evidence type="ECO:0000256" key="1">
    <source>
        <dbReference type="SAM" id="MobiDB-lite"/>
    </source>
</evidence>
<reference evidence="2 3" key="1">
    <citation type="submission" date="2024-02" db="EMBL/GenBank/DDBJ databases">
        <title>Chromosome-level genome assembly of the Eurasian Minnow (Phoxinus phoxinus).</title>
        <authorList>
            <person name="Oriowo T.O."/>
            <person name="Martin S."/>
            <person name="Stange M."/>
            <person name="Chrysostomakis Y."/>
            <person name="Brown T."/>
            <person name="Winkler S."/>
            <person name="Kukowka S."/>
            <person name="Myers E.W."/>
            <person name="Bohne A."/>
        </authorList>
    </citation>
    <scope>NUCLEOTIDE SEQUENCE [LARGE SCALE GENOMIC DNA]</scope>
    <source>
        <strain evidence="2">ZFMK-TIS-60720</strain>
        <tissue evidence="2">Whole Organism</tissue>
    </source>
</reference>
<proteinExistence type="predicted"/>
<accession>A0AAN9HCI4</accession>
<evidence type="ECO:0000313" key="2">
    <source>
        <dbReference type="EMBL" id="KAK7173180.1"/>
    </source>
</evidence>